<reference evidence="2" key="1">
    <citation type="submission" date="2021-03" db="EMBL/GenBank/DDBJ databases">
        <title>Comparative genomics and phylogenomic investigation of the class Geoglossomycetes provide insights into ecological specialization and systematics.</title>
        <authorList>
            <person name="Melie T."/>
            <person name="Pirro S."/>
            <person name="Miller A.N."/>
            <person name="Quandt A."/>
        </authorList>
    </citation>
    <scope>NUCLEOTIDE SEQUENCE</scope>
    <source>
        <strain evidence="2">CAQ_001_2017</strain>
    </source>
</reference>
<dbReference type="PANTHER" id="PTHR42342">
    <property type="entry name" value="STATIONARY PHASE PROTEIN 5"/>
    <property type="match status" value="1"/>
</dbReference>
<evidence type="ECO:0000313" key="2">
    <source>
        <dbReference type="EMBL" id="KAH0555651.1"/>
    </source>
</evidence>
<feature type="compositionally biased region" description="Polar residues" evidence="1">
    <location>
        <begin position="417"/>
        <end position="431"/>
    </location>
</feature>
<feature type="region of interest" description="Disordered" evidence="1">
    <location>
        <begin position="398"/>
        <end position="431"/>
    </location>
</feature>
<evidence type="ECO:0000256" key="1">
    <source>
        <dbReference type="SAM" id="MobiDB-lite"/>
    </source>
</evidence>
<dbReference type="Proteomes" id="UP000750711">
    <property type="component" value="Unassembled WGS sequence"/>
</dbReference>
<evidence type="ECO:0000313" key="3">
    <source>
        <dbReference type="Proteomes" id="UP000750711"/>
    </source>
</evidence>
<keyword evidence="3" id="KW-1185">Reference proteome</keyword>
<proteinExistence type="predicted"/>
<dbReference type="InterPro" id="IPR038816">
    <property type="entry name" value="Stationary_phase_5"/>
</dbReference>
<name>A0A9P8IEJ3_9PEZI</name>
<dbReference type="GO" id="GO:0043248">
    <property type="term" value="P:proteasome assembly"/>
    <property type="evidence" value="ECO:0007669"/>
    <property type="project" value="TreeGrafter"/>
</dbReference>
<accession>A0A9P8IEJ3</accession>
<dbReference type="PANTHER" id="PTHR42342:SF1">
    <property type="entry name" value="STATIONARY PHASE PROTEIN 5"/>
    <property type="match status" value="1"/>
</dbReference>
<comment type="caution">
    <text evidence="2">The sequence shown here is derived from an EMBL/GenBank/DDBJ whole genome shotgun (WGS) entry which is preliminary data.</text>
</comment>
<dbReference type="GO" id="GO:0070628">
    <property type="term" value="F:proteasome binding"/>
    <property type="evidence" value="ECO:0007669"/>
    <property type="project" value="InterPro"/>
</dbReference>
<protein>
    <recommendedName>
        <fullName evidence="4">Casein kinase II beta 2 subunit</fullName>
    </recommendedName>
</protein>
<dbReference type="EMBL" id="JAGHQM010001432">
    <property type="protein sequence ID" value="KAH0555651.1"/>
    <property type="molecule type" value="Genomic_DNA"/>
</dbReference>
<evidence type="ECO:0008006" key="4">
    <source>
        <dbReference type="Google" id="ProtNLM"/>
    </source>
</evidence>
<organism evidence="2 3">
    <name type="scientific">Trichoglossum hirsutum</name>
    <dbReference type="NCBI Taxonomy" id="265104"/>
    <lineage>
        <taxon>Eukaryota</taxon>
        <taxon>Fungi</taxon>
        <taxon>Dikarya</taxon>
        <taxon>Ascomycota</taxon>
        <taxon>Pezizomycotina</taxon>
        <taxon>Geoglossomycetes</taxon>
        <taxon>Geoglossales</taxon>
        <taxon>Geoglossaceae</taxon>
        <taxon>Trichoglossum</taxon>
    </lineage>
</organism>
<dbReference type="AlphaFoldDB" id="A0A9P8IEJ3"/>
<gene>
    <name evidence="2" type="ORF">GP486_006402</name>
</gene>
<sequence>MAPSSGLLVPMAMRIVRQALKNTSNFIRARLPESSRPLNAELQPAVSRNPPRHPIHPVAYLRQSKGRWYTTHSAITASLRRFSSSSSTGLKYNRSSFPKSVIGSTVNRLTTRAPFATALRPNLTGGTLPRSAGGYGLGGGRAGGVRYFSHTPATPAQVATNVSAAMRAFWLSGQRAQYDGTNKRTGEKRYRAVSALQERASRAIRSSPRATPGSFVDFQLSPVVTALSPLSKCLSTASFEKTESLNTEGLLEVLSIDFSRALKDLSATLTDLKHLSKLGDLPLTLPDKSTLRVHFPGCDALTVENLCNEVGVQRGVVHQDPDFDAFVGTEMALLFPFASSRTASTVSGQCGGNKADWTVMASRSQTSASHAFSTRSIGSLDITSEDLEANPWLTSPSGYFSASESDDGGGEPIQFKPTLQKSSSAQASDTVSGFEGLEGIYRFLEECDAARR</sequence>